<evidence type="ECO:0000256" key="1">
    <source>
        <dbReference type="SAM" id="Phobius"/>
    </source>
</evidence>
<keyword evidence="3" id="KW-1185">Reference proteome</keyword>
<keyword evidence="1" id="KW-1133">Transmembrane helix</keyword>
<proteinExistence type="predicted"/>
<protein>
    <recommendedName>
        <fullName evidence="4">DUF3352 domain-containing protein</fullName>
    </recommendedName>
</protein>
<gene>
    <name evidence="2" type="ORF">SAMN05216199_2724</name>
</gene>
<reference evidence="3" key="1">
    <citation type="submission" date="2016-10" db="EMBL/GenBank/DDBJ databases">
        <authorList>
            <person name="Varghese N."/>
            <person name="Submissions S."/>
        </authorList>
    </citation>
    <scope>NUCLEOTIDE SEQUENCE [LARGE SCALE GENOMIC DNA]</scope>
    <source>
        <strain evidence="3">CGMCC 1.6963</strain>
    </source>
</reference>
<feature type="transmembrane region" description="Helical" evidence="1">
    <location>
        <begin position="24"/>
        <end position="47"/>
    </location>
</feature>
<dbReference type="Proteomes" id="UP000199019">
    <property type="component" value="Unassembled WGS sequence"/>
</dbReference>
<keyword evidence="1" id="KW-0812">Transmembrane</keyword>
<accession>A0A1H9W256</accession>
<dbReference type="AlphaFoldDB" id="A0A1H9W256"/>
<keyword evidence="1" id="KW-0472">Membrane</keyword>
<dbReference type="RefSeq" id="WP_177180348.1">
    <property type="nucleotide sequence ID" value="NZ_FOHB01000004.1"/>
</dbReference>
<dbReference type="EMBL" id="FOHB01000004">
    <property type="protein sequence ID" value="SES27831.1"/>
    <property type="molecule type" value="Genomic_DNA"/>
</dbReference>
<sequence>MDQLVMPDVVGDPGQKSGSRVKTLALVGGLVAIVGGTAVVGGGWLAFSKLNGGGPQPESILPADTIAFAKVDMNPSGAQKLAAVRFAMRFPDAKGKVTETSDLRKLAFEKMQEDGGFKGLRYDSDVAPWIGDRFGVGLLPGATAKDKPIAVMVLAVTDEDKAKAALPQLKGKSKTTCGVRDHFAVCSEDQTTVTLLTEADQGTSLADAPGFSADMQALGEDGVAAAWVDLKRVGDMADSARLASGFATGLLGTAPASDAPRGGRLAVALRFAGPSLELAGRVTDMPLAWPKKHGGGTGVTDLPGGTLAAFGLDGAGDQVASSLTSSKELTRQMKQAGSELGLKLPDDLKAALGDHATVAYGGMDGDTVKVAVRTGGDPAAVSRVVAALRKSGMEEPGLRQSTAGGDPVVATTDGYARELASGGGLGDQRSFRDAVPGAKDARAVAWFDIAGLLKAHQKEMGAETRKNLEPFSALGFSTRGEGKTAEFTLRLTTR</sequence>
<evidence type="ECO:0000313" key="2">
    <source>
        <dbReference type="EMBL" id="SES27831.1"/>
    </source>
</evidence>
<evidence type="ECO:0000313" key="3">
    <source>
        <dbReference type="Proteomes" id="UP000199019"/>
    </source>
</evidence>
<dbReference type="InterPro" id="IPR021787">
    <property type="entry name" value="DUF3352"/>
</dbReference>
<evidence type="ECO:0008006" key="4">
    <source>
        <dbReference type="Google" id="ProtNLM"/>
    </source>
</evidence>
<organism evidence="2 3">
    <name type="scientific">Pedococcus cremeus</name>
    <dbReference type="NCBI Taxonomy" id="587636"/>
    <lineage>
        <taxon>Bacteria</taxon>
        <taxon>Bacillati</taxon>
        <taxon>Actinomycetota</taxon>
        <taxon>Actinomycetes</taxon>
        <taxon>Micrococcales</taxon>
        <taxon>Intrasporangiaceae</taxon>
        <taxon>Pedococcus</taxon>
    </lineage>
</organism>
<name>A0A1H9W256_9MICO</name>
<dbReference type="Pfam" id="PF11832">
    <property type="entry name" value="DUF3352"/>
    <property type="match status" value="1"/>
</dbReference>
<dbReference type="STRING" id="587636.SAMN05216199_2724"/>